<dbReference type="EMBL" id="FPKX01000058">
    <property type="protein sequence ID" value="SFZ98668.1"/>
    <property type="molecule type" value="Genomic_DNA"/>
</dbReference>
<organism evidence="2">
    <name type="scientific">hydrothermal vent metagenome</name>
    <dbReference type="NCBI Taxonomy" id="652676"/>
    <lineage>
        <taxon>unclassified sequences</taxon>
        <taxon>metagenomes</taxon>
        <taxon>ecological metagenomes</taxon>
    </lineage>
</organism>
<evidence type="ECO:0008006" key="3">
    <source>
        <dbReference type="Google" id="ProtNLM"/>
    </source>
</evidence>
<accession>A0A1W1EF87</accession>
<keyword evidence="1" id="KW-0812">Transmembrane</keyword>
<evidence type="ECO:0000313" key="2">
    <source>
        <dbReference type="EMBL" id="SFZ98668.1"/>
    </source>
</evidence>
<reference evidence="2" key="1">
    <citation type="submission" date="2016-10" db="EMBL/GenBank/DDBJ databases">
        <authorList>
            <person name="de Groot N.N."/>
        </authorList>
    </citation>
    <scope>NUCLEOTIDE SEQUENCE</scope>
</reference>
<feature type="transmembrane region" description="Helical" evidence="1">
    <location>
        <begin position="20"/>
        <end position="39"/>
    </location>
</feature>
<keyword evidence="1" id="KW-1133">Transmembrane helix</keyword>
<evidence type="ECO:0000256" key="1">
    <source>
        <dbReference type="SAM" id="Phobius"/>
    </source>
</evidence>
<name>A0A1W1EF87_9ZZZZ</name>
<dbReference type="AlphaFoldDB" id="A0A1W1EF87"/>
<dbReference type="InterPro" id="IPR018770">
    <property type="entry name" value="ChloroindolylP_hydrolase"/>
</dbReference>
<keyword evidence="1" id="KW-0472">Membrane</keyword>
<protein>
    <recommendedName>
        <fullName evidence="3">5-bromo-4-chloroindolyl phosphate hydrolysis protein</fullName>
    </recommendedName>
</protein>
<sequence>MSNAKRYTPSMENFKRPRGWLFYIFLLPLFFSVIFALFGLKLIPLILNSLAFIMMYGTFIVAKKGFLQEAEYNNSTLTKAPKVPYKQISAIMLGVTVFYTSYIAGNYTLFNSLFLATLSVIGFFLYYGVDPKKDKLKDFGDISSELVLNILNDTENKLKLISKDADKIEDYVLKNKINIAIKRSHKILDALIDDPKDIRVARKFLVVYLDGISDVISSYNAVEEEHIAPETRGKILNLMDEVEVRLEKELNRLKSNNLFDLDVNIDTLKEQIKD</sequence>
<gene>
    <name evidence="2" type="ORF">MNB_SV-5-1057</name>
</gene>
<feature type="transmembrane region" description="Helical" evidence="1">
    <location>
        <begin position="109"/>
        <end position="129"/>
    </location>
</feature>
<feature type="transmembrane region" description="Helical" evidence="1">
    <location>
        <begin position="83"/>
        <end position="103"/>
    </location>
</feature>
<proteinExistence type="predicted"/>
<feature type="transmembrane region" description="Helical" evidence="1">
    <location>
        <begin position="45"/>
        <end position="62"/>
    </location>
</feature>
<dbReference type="Pfam" id="PF10112">
    <property type="entry name" value="Halogen_Hydrol"/>
    <property type="match status" value="1"/>
</dbReference>